<dbReference type="Gene3D" id="1.10.357.140">
    <property type="entry name" value="UbiA prenyltransferase"/>
    <property type="match status" value="1"/>
</dbReference>
<evidence type="ECO:0000256" key="1">
    <source>
        <dbReference type="ARBA" id="ARBA00001946"/>
    </source>
</evidence>
<comment type="cofactor">
    <cofactor evidence="1 11">
        <name>Mg(2+)</name>
        <dbReference type="ChEBI" id="CHEBI:18420"/>
    </cofactor>
</comment>
<evidence type="ECO:0000256" key="3">
    <source>
        <dbReference type="ARBA" id="ARBA00005985"/>
    </source>
</evidence>
<dbReference type="UniPathway" id="UPA00232"/>
<evidence type="ECO:0000256" key="2">
    <source>
        <dbReference type="ARBA" id="ARBA00004141"/>
    </source>
</evidence>
<organism evidence="13 14">
    <name type="scientific">Roseiarcus fermentans</name>
    <dbReference type="NCBI Taxonomy" id="1473586"/>
    <lineage>
        <taxon>Bacteria</taxon>
        <taxon>Pseudomonadati</taxon>
        <taxon>Pseudomonadota</taxon>
        <taxon>Alphaproteobacteria</taxon>
        <taxon>Hyphomicrobiales</taxon>
        <taxon>Roseiarcaceae</taxon>
        <taxon>Roseiarcus</taxon>
    </lineage>
</organism>
<dbReference type="FunFam" id="1.20.120.1780:FF:000001">
    <property type="entry name" value="4-hydroxybenzoate octaprenyltransferase"/>
    <property type="match status" value="1"/>
</dbReference>
<dbReference type="FunFam" id="1.10.357.140:FF:000008">
    <property type="entry name" value="4-hydroxybenzoate octaprenyltransferase"/>
    <property type="match status" value="1"/>
</dbReference>
<feature type="transmembrane region" description="Helical" evidence="11">
    <location>
        <begin position="137"/>
        <end position="155"/>
    </location>
</feature>
<evidence type="ECO:0000256" key="12">
    <source>
        <dbReference type="NCBIfam" id="TIGR01474"/>
    </source>
</evidence>
<feature type="transmembrane region" description="Helical" evidence="11">
    <location>
        <begin position="233"/>
        <end position="254"/>
    </location>
</feature>
<dbReference type="PANTHER" id="PTHR11048">
    <property type="entry name" value="PRENYLTRANSFERASES"/>
    <property type="match status" value="1"/>
</dbReference>
<feature type="transmembrane region" description="Helical" evidence="11">
    <location>
        <begin position="66"/>
        <end position="90"/>
    </location>
</feature>
<evidence type="ECO:0000313" key="14">
    <source>
        <dbReference type="Proteomes" id="UP000253529"/>
    </source>
</evidence>
<dbReference type="NCBIfam" id="TIGR01474">
    <property type="entry name" value="ubiA_proteo"/>
    <property type="match status" value="1"/>
</dbReference>
<reference evidence="13 14" key="1">
    <citation type="submission" date="2018-06" db="EMBL/GenBank/DDBJ databases">
        <title>Genomic Encyclopedia of Type Strains, Phase IV (KMG-IV): sequencing the most valuable type-strain genomes for metagenomic binning, comparative biology and taxonomic classification.</title>
        <authorList>
            <person name="Goeker M."/>
        </authorList>
    </citation>
    <scope>NUCLEOTIDE SEQUENCE [LARGE SCALE GENOMIC DNA]</scope>
    <source>
        <strain evidence="13 14">DSM 24875</strain>
    </source>
</reference>
<dbReference type="EMBL" id="QNRK01000041">
    <property type="protein sequence ID" value="RBP04044.1"/>
    <property type="molecule type" value="Genomic_DNA"/>
</dbReference>
<dbReference type="InterPro" id="IPR000537">
    <property type="entry name" value="UbiA_prenyltransferase"/>
</dbReference>
<gene>
    <name evidence="11" type="primary">ubiA</name>
    <name evidence="13" type="ORF">DFR50_14116</name>
</gene>
<dbReference type="OrthoDB" id="9782418at2"/>
<dbReference type="RefSeq" id="WP_113892328.1">
    <property type="nucleotide sequence ID" value="NZ_QNRK01000041.1"/>
</dbReference>
<keyword evidence="6 11" id="KW-0808">Transferase</keyword>
<dbReference type="InterPro" id="IPR030470">
    <property type="entry name" value="UbiA_prenylTrfase_CS"/>
</dbReference>
<dbReference type="InterPro" id="IPR006370">
    <property type="entry name" value="HB_polyprenyltransferase-like"/>
</dbReference>
<keyword evidence="8 11" id="KW-0812">Transmembrane</keyword>
<dbReference type="PROSITE" id="PS00943">
    <property type="entry name" value="UBIA"/>
    <property type="match status" value="1"/>
</dbReference>
<dbReference type="PANTHER" id="PTHR11048:SF28">
    <property type="entry name" value="4-HYDROXYBENZOATE POLYPRENYLTRANSFERASE, MITOCHONDRIAL"/>
    <property type="match status" value="1"/>
</dbReference>
<comment type="pathway">
    <text evidence="11">Cofactor biosynthesis; ubiquinone biosynthesis.</text>
</comment>
<dbReference type="Pfam" id="PF01040">
    <property type="entry name" value="UbiA"/>
    <property type="match status" value="1"/>
</dbReference>
<dbReference type="InterPro" id="IPR039653">
    <property type="entry name" value="Prenyltransferase"/>
</dbReference>
<keyword evidence="7 11" id="KW-0831">Ubiquinone biosynthesis</keyword>
<comment type="caution">
    <text evidence="13">The sequence shown here is derived from an EMBL/GenBank/DDBJ whole genome shotgun (WGS) entry which is preliminary data.</text>
</comment>
<comment type="subcellular location">
    <subcellularLocation>
        <location evidence="11">Cell inner membrane</location>
        <topology evidence="11">Multi-pass membrane protein</topology>
    </subcellularLocation>
    <subcellularLocation>
        <location evidence="2">Membrane</location>
        <topology evidence="2">Multi-pass membrane protein</topology>
    </subcellularLocation>
</comment>
<dbReference type="GO" id="GO:0005886">
    <property type="term" value="C:plasma membrane"/>
    <property type="evidence" value="ECO:0007669"/>
    <property type="project" value="UniProtKB-SubCell"/>
</dbReference>
<dbReference type="CDD" id="cd13959">
    <property type="entry name" value="PT_UbiA_COQ2"/>
    <property type="match status" value="1"/>
</dbReference>
<evidence type="ECO:0000256" key="4">
    <source>
        <dbReference type="ARBA" id="ARBA00022475"/>
    </source>
</evidence>
<evidence type="ECO:0000256" key="11">
    <source>
        <dbReference type="HAMAP-Rule" id="MF_01635"/>
    </source>
</evidence>
<dbReference type="HAMAP" id="MF_01635">
    <property type="entry name" value="UbiA"/>
    <property type="match status" value="1"/>
</dbReference>
<keyword evidence="11" id="KW-0460">Magnesium</keyword>
<evidence type="ECO:0000256" key="5">
    <source>
        <dbReference type="ARBA" id="ARBA00022519"/>
    </source>
</evidence>
<keyword evidence="10 11" id="KW-0472">Membrane</keyword>
<dbReference type="Gene3D" id="1.20.120.1780">
    <property type="entry name" value="UbiA prenyltransferase"/>
    <property type="match status" value="1"/>
</dbReference>
<accession>A0A366EP28</accession>
<dbReference type="Proteomes" id="UP000253529">
    <property type="component" value="Unassembled WGS sequence"/>
</dbReference>
<dbReference type="AlphaFoldDB" id="A0A366EP28"/>
<dbReference type="GO" id="GO:0006744">
    <property type="term" value="P:ubiquinone biosynthetic process"/>
    <property type="evidence" value="ECO:0007669"/>
    <property type="project" value="UniProtKB-UniRule"/>
</dbReference>
<feature type="transmembrane region" description="Helical" evidence="11">
    <location>
        <begin position="167"/>
        <end position="195"/>
    </location>
</feature>
<dbReference type="GO" id="GO:0008412">
    <property type="term" value="F:4-hydroxybenzoate polyprenyltransferase activity"/>
    <property type="evidence" value="ECO:0007669"/>
    <property type="project" value="UniProtKB-UniRule"/>
</dbReference>
<evidence type="ECO:0000256" key="7">
    <source>
        <dbReference type="ARBA" id="ARBA00022688"/>
    </source>
</evidence>
<dbReference type="EC" id="2.5.1.39" evidence="11 12"/>
<comment type="similarity">
    <text evidence="3 11">Belongs to the UbiA prenyltransferase family.</text>
</comment>
<sequence>MSAAHERSVLPDARPASLVLRLTPDFALPFVQLARLDRPAGWQLLLAPCWQGAALAGLALHRGPNLWHLFLFLVGSIVMRGAGCTYNDILDRKLDAGVERTRGRPLPSGRVGVKAAAVFMVALSFSGLAVLLQFNPFSILLGIASLGIVAVYPLMKRVTSWPQAVLGLAFSWGALMGWAGVFGSLALAPVLLYFAAFSWTIGYDTIYAVQDSRDDAIVGIRSTARLFAGHTRLGVGIFYGAAALLSLAAILLVGAMDFRRLAIALVGWLAYAAHLGWQLSQVEGADAATALRLFRSNRDAGLLLFAGIAAQGWAG</sequence>
<protein>
    <recommendedName>
        <fullName evidence="11 12">4-hydroxybenzoate octaprenyltransferase</fullName>
        <ecNumber evidence="11 12">2.5.1.39</ecNumber>
    </recommendedName>
    <alternativeName>
        <fullName evidence="11">4-HB polyprenyltransferase</fullName>
    </alternativeName>
</protein>
<name>A0A366EP28_9HYPH</name>
<keyword evidence="4 11" id="KW-1003">Cell membrane</keyword>
<evidence type="ECO:0000256" key="10">
    <source>
        <dbReference type="ARBA" id="ARBA00023136"/>
    </source>
</evidence>
<keyword evidence="14" id="KW-1185">Reference proteome</keyword>
<keyword evidence="5 11" id="KW-0997">Cell inner membrane</keyword>
<evidence type="ECO:0000256" key="8">
    <source>
        <dbReference type="ARBA" id="ARBA00022692"/>
    </source>
</evidence>
<evidence type="ECO:0000313" key="13">
    <source>
        <dbReference type="EMBL" id="RBP04044.1"/>
    </source>
</evidence>
<comment type="catalytic activity">
    <reaction evidence="11">
        <text>all-trans-octaprenyl diphosphate + 4-hydroxybenzoate = 4-hydroxy-3-(all-trans-octaprenyl)benzoate + diphosphate</text>
        <dbReference type="Rhea" id="RHEA:27782"/>
        <dbReference type="ChEBI" id="CHEBI:1617"/>
        <dbReference type="ChEBI" id="CHEBI:17879"/>
        <dbReference type="ChEBI" id="CHEBI:33019"/>
        <dbReference type="ChEBI" id="CHEBI:57711"/>
        <dbReference type="EC" id="2.5.1.39"/>
    </reaction>
</comment>
<evidence type="ECO:0000256" key="9">
    <source>
        <dbReference type="ARBA" id="ARBA00022989"/>
    </source>
</evidence>
<feature type="transmembrane region" description="Helical" evidence="11">
    <location>
        <begin position="111"/>
        <end position="131"/>
    </location>
</feature>
<keyword evidence="9 11" id="KW-1133">Transmembrane helix</keyword>
<evidence type="ECO:0000256" key="6">
    <source>
        <dbReference type="ARBA" id="ARBA00022679"/>
    </source>
</evidence>
<comment type="function">
    <text evidence="11">Catalyzes the prenylation of para-hydroxybenzoate (PHB) with an all-trans polyprenyl group. Mediates the second step in the final reaction sequence of ubiquinone-8 (UQ-8) biosynthesis, which is the condensation of the polyisoprenoid side chain with PHB, generating the first membrane-bound Q intermediate 3-octaprenyl-4-hydroxybenzoate.</text>
</comment>
<proteinExistence type="inferred from homology"/>
<dbReference type="InterPro" id="IPR044878">
    <property type="entry name" value="UbiA_sf"/>
</dbReference>